<name>A0AA37TMQ4_9GAMM</name>
<dbReference type="GO" id="GO:0006508">
    <property type="term" value="P:proteolysis"/>
    <property type="evidence" value="ECO:0007669"/>
    <property type="project" value="InterPro"/>
</dbReference>
<dbReference type="RefSeq" id="WP_233132592.1">
    <property type="nucleotide sequence ID" value="NZ_BSPO01000003.1"/>
</dbReference>
<reference evidence="2 3" key="1">
    <citation type="journal article" date="2014" name="Int. J. Syst. Evol. Microbiol.">
        <title>Complete genome sequence of Corynebacterium casei LMG S-19264T (=DSM 44701T), isolated from a smear-ripened cheese.</title>
        <authorList>
            <consortium name="US DOE Joint Genome Institute (JGI-PGF)"/>
            <person name="Walter F."/>
            <person name="Albersmeier A."/>
            <person name="Kalinowski J."/>
            <person name="Ruckert C."/>
        </authorList>
    </citation>
    <scope>NUCLEOTIDE SEQUENCE [LARGE SCALE GENOMIC DNA]</scope>
    <source>
        <strain evidence="2 3">NBRC 112785</strain>
    </source>
</reference>
<dbReference type="Gene3D" id="3.30.1380.10">
    <property type="match status" value="1"/>
</dbReference>
<gene>
    <name evidence="2" type="ORF">GCM10007894_22690</name>
</gene>
<evidence type="ECO:0000313" key="2">
    <source>
        <dbReference type="EMBL" id="GLS84292.1"/>
    </source>
</evidence>
<dbReference type="AlphaFoldDB" id="A0AA37TMQ4"/>
<dbReference type="Proteomes" id="UP001157439">
    <property type="component" value="Unassembled WGS sequence"/>
</dbReference>
<dbReference type="GO" id="GO:0008233">
    <property type="term" value="F:peptidase activity"/>
    <property type="evidence" value="ECO:0007669"/>
    <property type="project" value="InterPro"/>
</dbReference>
<dbReference type="InterPro" id="IPR009045">
    <property type="entry name" value="Zn_M74/Hedgehog-like"/>
</dbReference>
<evidence type="ECO:0000313" key="3">
    <source>
        <dbReference type="Proteomes" id="UP001157439"/>
    </source>
</evidence>
<dbReference type="InterPro" id="IPR003709">
    <property type="entry name" value="VanY-like_core_dom"/>
</dbReference>
<dbReference type="PANTHER" id="PTHR34385">
    <property type="entry name" value="D-ALANYL-D-ALANINE CARBOXYPEPTIDASE"/>
    <property type="match status" value="1"/>
</dbReference>
<dbReference type="InterPro" id="IPR052179">
    <property type="entry name" value="DD-CPase-like"/>
</dbReference>
<dbReference type="CDD" id="cd14847">
    <property type="entry name" value="DD-carboxypeptidase_like"/>
    <property type="match status" value="1"/>
</dbReference>
<dbReference type="SUPFAM" id="SSF55166">
    <property type="entry name" value="Hedgehog/DD-peptidase"/>
    <property type="match status" value="1"/>
</dbReference>
<dbReference type="Pfam" id="PF02557">
    <property type="entry name" value="VanY"/>
    <property type="match status" value="1"/>
</dbReference>
<sequence>MLTAKQLLGLDNSHLQRQGDLLLEGNALASLNRMQQRALADGIRLTVASAHRSFDSQLAIWNAKANGQRVLRDKQHQPIDYDSLSKSQLVDAILIWSALPGASRHHWGTDVDLFDSSAIARSELQMVAGEYQQGGPCFPLSEWLQQNAADFGFYRPYRSQSNGVQPEPWHYSYAPIATQCLNGCDLSALNKVIKDANITLQDEVLAKLEHIRKHYVLQVDQPPW</sequence>
<comment type="caution">
    <text evidence="2">The sequence shown here is derived from an EMBL/GenBank/DDBJ whole genome shotgun (WGS) entry which is preliminary data.</text>
</comment>
<dbReference type="PANTHER" id="PTHR34385:SF1">
    <property type="entry name" value="PEPTIDOGLYCAN L-ALANYL-D-GLUTAMATE ENDOPEPTIDASE CWLK"/>
    <property type="match status" value="1"/>
</dbReference>
<dbReference type="EMBL" id="BSPO01000003">
    <property type="protein sequence ID" value="GLS84292.1"/>
    <property type="molecule type" value="Genomic_DNA"/>
</dbReference>
<organism evidence="2 3">
    <name type="scientific">Paraferrimonas haliotis</name>
    <dbReference type="NCBI Taxonomy" id="2013866"/>
    <lineage>
        <taxon>Bacteria</taxon>
        <taxon>Pseudomonadati</taxon>
        <taxon>Pseudomonadota</taxon>
        <taxon>Gammaproteobacteria</taxon>
        <taxon>Alteromonadales</taxon>
        <taxon>Ferrimonadaceae</taxon>
        <taxon>Paraferrimonas</taxon>
    </lineage>
</organism>
<accession>A0AA37TMQ4</accession>
<evidence type="ECO:0000259" key="1">
    <source>
        <dbReference type="Pfam" id="PF02557"/>
    </source>
</evidence>
<keyword evidence="3" id="KW-1185">Reference proteome</keyword>
<protein>
    <submittedName>
        <fullName evidence="2">Peptidase M15</fullName>
    </submittedName>
</protein>
<proteinExistence type="predicted"/>
<feature type="domain" description="D-alanyl-D-alanine carboxypeptidase-like core" evidence="1">
    <location>
        <begin position="23"/>
        <end position="175"/>
    </location>
</feature>